<evidence type="ECO:0000313" key="3">
    <source>
        <dbReference type="Proteomes" id="UP000291022"/>
    </source>
</evidence>
<name>A0A452RTH9_URSAM</name>
<proteinExistence type="predicted"/>
<feature type="compositionally biased region" description="Low complexity" evidence="1">
    <location>
        <begin position="168"/>
        <end position="193"/>
    </location>
</feature>
<dbReference type="AlphaFoldDB" id="A0A452RTH9"/>
<dbReference type="Ensembl" id="ENSUAMT00000025391.1">
    <property type="protein sequence ID" value="ENSUAMP00000022722.1"/>
    <property type="gene ID" value="ENSUAMG00000017846.1"/>
</dbReference>
<dbReference type="InterPro" id="IPR037380">
    <property type="entry name" value="DALRD3"/>
</dbReference>
<dbReference type="Ensembl" id="ENSUAMT00000025392.1">
    <property type="protein sequence ID" value="ENSUAMP00000022723.1"/>
    <property type="gene ID" value="ENSUAMG00000017846.1"/>
</dbReference>
<dbReference type="GO" id="GO:0106217">
    <property type="term" value="P:tRNA C3-cytosine methylation"/>
    <property type="evidence" value="ECO:0007669"/>
    <property type="project" value="TreeGrafter"/>
</dbReference>
<keyword evidence="3" id="KW-1185">Reference proteome</keyword>
<feature type="region of interest" description="Disordered" evidence="1">
    <location>
        <begin position="165"/>
        <end position="196"/>
    </location>
</feature>
<accession>A0A452RTH9</accession>
<feature type="compositionally biased region" description="Basic residues" evidence="1">
    <location>
        <begin position="117"/>
        <end position="142"/>
    </location>
</feature>
<dbReference type="Proteomes" id="UP000291022">
    <property type="component" value="Unassembled WGS sequence"/>
</dbReference>
<reference evidence="2" key="2">
    <citation type="submission" date="2025-05" db="UniProtKB">
        <authorList>
            <consortium name="Ensembl"/>
        </authorList>
    </citation>
    <scope>IDENTIFICATION</scope>
</reference>
<evidence type="ECO:0000256" key="1">
    <source>
        <dbReference type="SAM" id="MobiDB-lite"/>
    </source>
</evidence>
<organism evidence="2 3">
    <name type="scientific">Ursus americanus</name>
    <name type="common">American black bear</name>
    <name type="synonym">Euarctos americanus</name>
    <dbReference type="NCBI Taxonomy" id="9643"/>
    <lineage>
        <taxon>Eukaryota</taxon>
        <taxon>Metazoa</taxon>
        <taxon>Chordata</taxon>
        <taxon>Craniata</taxon>
        <taxon>Vertebrata</taxon>
        <taxon>Euteleostomi</taxon>
        <taxon>Mammalia</taxon>
        <taxon>Eutheria</taxon>
        <taxon>Laurasiatheria</taxon>
        <taxon>Carnivora</taxon>
        <taxon>Caniformia</taxon>
        <taxon>Ursidae</taxon>
        <taxon>Ursus</taxon>
    </lineage>
</organism>
<dbReference type="GeneTree" id="ENSGT00390000014621"/>
<protein>
    <submittedName>
        <fullName evidence="2">Uncharacterized protein</fullName>
    </submittedName>
</protein>
<evidence type="ECO:0000313" key="2">
    <source>
        <dbReference type="Ensembl" id="ENSUAMP00000022722.1"/>
    </source>
</evidence>
<feature type="compositionally biased region" description="Low complexity" evidence="1">
    <location>
        <begin position="84"/>
        <end position="101"/>
    </location>
</feature>
<feature type="region of interest" description="Disordered" evidence="1">
    <location>
        <begin position="83"/>
        <end position="150"/>
    </location>
</feature>
<dbReference type="STRING" id="9643.ENSUAMP00000022722"/>
<dbReference type="PANTHER" id="PTHR16043:SF1">
    <property type="entry name" value="DALR ANTICODON-BINDING DOMAIN-CONTAINING PROTEIN 3"/>
    <property type="match status" value="1"/>
</dbReference>
<sequence>MATGRLGVGETLGALNTALGPGDPVWFKETRARHLRARDFLAPRPALQARFGDGQVGAIRAGMCGQGQRRSLLTALPPAGARACGSCGRRPARPRSGPSAALRADARGSGTPAAAARRLRARARRRGRLCRARRARRTRPARRPALPCAAQRSWRAPLEPAARRARGRSFGASSARSWGECAASARRAGPAHADLPAATVRGLARCLPESRHRSPEEPRACRA</sequence>
<dbReference type="PANTHER" id="PTHR16043">
    <property type="entry name" value="DALRD3 PROTEIN"/>
    <property type="match status" value="1"/>
</dbReference>
<dbReference type="GO" id="GO:0000049">
    <property type="term" value="F:tRNA binding"/>
    <property type="evidence" value="ECO:0007669"/>
    <property type="project" value="TreeGrafter"/>
</dbReference>
<reference evidence="3" key="1">
    <citation type="submission" date="2016-06" db="EMBL/GenBank/DDBJ databases">
        <title>De novo assembly and RNA-Seq shows season-dependent expression and editing in black bear kidneys.</title>
        <authorList>
            <person name="Korstanje R."/>
            <person name="Srivastava A."/>
            <person name="Sarsani V.K."/>
            <person name="Sheehan S.M."/>
            <person name="Seger R.L."/>
            <person name="Barter M.E."/>
            <person name="Lindqvist C."/>
            <person name="Brody L.C."/>
            <person name="Mullikin J.C."/>
        </authorList>
    </citation>
    <scope>NUCLEOTIDE SEQUENCE [LARGE SCALE GENOMIC DNA]</scope>
</reference>